<organism evidence="1 2">
    <name type="scientific">Pyropia yezoensis</name>
    <name type="common">Susabi-nori</name>
    <name type="synonym">Porphyra yezoensis</name>
    <dbReference type="NCBI Taxonomy" id="2788"/>
    <lineage>
        <taxon>Eukaryota</taxon>
        <taxon>Rhodophyta</taxon>
        <taxon>Bangiophyceae</taxon>
        <taxon>Bangiales</taxon>
        <taxon>Bangiaceae</taxon>
        <taxon>Pyropia</taxon>
    </lineage>
</organism>
<reference evidence="1" key="1">
    <citation type="submission" date="2019-11" db="EMBL/GenBank/DDBJ databases">
        <title>Nori genome reveals adaptations in red seaweeds to the harsh intertidal environment.</title>
        <authorList>
            <person name="Wang D."/>
            <person name="Mao Y."/>
        </authorList>
    </citation>
    <scope>NUCLEOTIDE SEQUENCE</scope>
    <source>
        <tissue evidence="1">Gametophyte</tissue>
    </source>
</reference>
<gene>
    <name evidence="1" type="ORF">I4F81_006559</name>
</gene>
<evidence type="ECO:0000313" key="1">
    <source>
        <dbReference type="EMBL" id="KAK1864008.1"/>
    </source>
</evidence>
<accession>A0ACC3C1N3</accession>
<name>A0ACC3C1N3_PYRYE</name>
<dbReference type="Proteomes" id="UP000798662">
    <property type="component" value="Chromosome 2"/>
</dbReference>
<dbReference type="EMBL" id="CM020619">
    <property type="protein sequence ID" value="KAK1864008.1"/>
    <property type="molecule type" value="Genomic_DNA"/>
</dbReference>
<keyword evidence="2" id="KW-1185">Reference proteome</keyword>
<protein>
    <submittedName>
        <fullName evidence="1">Uncharacterized protein</fullName>
    </submittedName>
</protein>
<evidence type="ECO:0000313" key="2">
    <source>
        <dbReference type="Proteomes" id="UP000798662"/>
    </source>
</evidence>
<proteinExistence type="predicted"/>
<sequence>MASSEMACVYAALILHDESISITEDKISALVKAANVEVEAFWPSLFAKLLQKVSVDDIVKGMSAAPAAGVAPVAGGAAPDASGAAEEKKEEEPEEEEEDEDMGFGLFD</sequence>
<comment type="caution">
    <text evidence="1">The sequence shown here is derived from an EMBL/GenBank/DDBJ whole genome shotgun (WGS) entry which is preliminary data.</text>
</comment>